<evidence type="ECO:0000313" key="2">
    <source>
        <dbReference type="Proteomes" id="UP000299102"/>
    </source>
</evidence>
<reference evidence="1 2" key="1">
    <citation type="journal article" date="2019" name="Commun. Biol.">
        <title>The bagworm genome reveals a unique fibroin gene that provides high tensile strength.</title>
        <authorList>
            <person name="Kono N."/>
            <person name="Nakamura H."/>
            <person name="Ohtoshi R."/>
            <person name="Tomita M."/>
            <person name="Numata K."/>
            <person name="Arakawa K."/>
        </authorList>
    </citation>
    <scope>NUCLEOTIDE SEQUENCE [LARGE SCALE GENOMIC DNA]</scope>
</reference>
<sequence length="90" mass="10044">MRAGAAAWSRRGGRVRFERRSSAGRSVFFLSVQRFYCRERAVHEHCFIGAVSKAPRTAGAAREGRQLTDIRARIVPTTEEPVLKKASLIA</sequence>
<evidence type="ECO:0000313" key="1">
    <source>
        <dbReference type="EMBL" id="GBP40115.1"/>
    </source>
</evidence>
<protein>
    <submittedName>
        <fullName evidence="1">Uncharacterized protein</fullName>
    </submittedName>
</protein>
<gene>
    <name evidence="1" type="ORF">EVAR_33691_1</name>
</gene>
<dbReference type="Proteomes" id="UP000299102">
    <property type="component" value="Unassembled WGS sequence"/>
</dbReference>
<dbReference type="EMBL" id="BGZK01000376">
    <property type="protein sequence ID" value="GBP40115.1"/>
    <property type="molecule type" value="Genomic_DNA"/>
</dbReference>
<comment type="caution">
    <text evidence="1">The sequence shown here is derived from an EMBL/GenBank/DDBJ whole genome shotgun (WGS) entry which is preliminary data.</text>
</comment>
<keyword evidence="2" id="KW-1185">Reference proteome</keyword>
<organism evidence="1 2">
    <name type="scientific">Eumeta variegata</name>
    <name type="common">Bagworm moth</name>
    <name type="synonym">Eumeta japonica</name>
    <dbReference type="NCBI Taxonomy" id="151549"/>
    <lineage>
        <taxon>Eukaryota</taxon>
        <taxon>Metazoa</taxon>
        <taxon>Ecdysozoa</taxon>
        <taxon>Arthropoda</taxon>
        <taxon>Hexapoda</taxon>
        <taxon>Insecta</taxon>
        <taxon>Pterygota</taxon>
        <taxon>Neoptera</taxon>
        <taxon>Endopterygota</taxon>
        <taxon>Lepidoptera</taxon>
        <taxon>Glossata</taxon>
        <taxon>Ditrysia</taxon>
        <taxon>Tineoidea</taxon>
        <taxon>Psychidae</taxon>
        <taxon>Oiketicinae</taxon>
        <taxon>Eumeta</taxon>
    </lineage>
</organism>
<accession>A0A4C1VQN3</accession>
<dbReference type="AlphaFoldDB" id="A0A4C1VQN3"/>
<proteinExistence type="predicted"/>
<name>A0A4C1VQN3_EUMVA</name>